<comment type="caution">
    <text evidence="1">The sequence shown here is derived from an EMBL/GenBank/DDBJ whole genome shotgun (WGS) entry which is preliminary data.</text>
</comment>
<name>A0A2G1VZ81_9BACT</name>
<accession>A0A2G1VZ81</accession>
<keyword evidence="2" id="KW-1185">Reference proteome</keyword>
<reference evidence="1 2" key="1">
    <citation type="submission" date="2017-06" db="EMBL/GenBank/DDBJ databases">
        <title>Description of Rhodopirellula bahusiensis sp. nov.</title>
        <authorList>
            <person name="Kizina J."/>
            <person name="Harder J."/>
        </authorList>
    </citation>
    <scope>NUCLEOTIDE SEQUENCE [LARGE SCALE GENOMIC DNA]</scope>
    <source>
        <strain evidence="1 2">SWK21</strain>
    </source>
</reference>
<evidence type="ECO:0000313" key="2">
    <source>
        <dbReference type="Proteomes" id="UP000225740"/>
    </source>
</evidence>
<dbReference type="Proteomes" id="UP000225740">
    <property type="component" value="Unassembled WGS sequence"/>
</dbReference>
<proteinExistence type="predicted"/>
<gene>
    <name evidence="1" type="ORF">CEE69_27295</name>
</gene>
<evidence type="ECO:0000313" key="1">
    <source>
        <dbReference type="EMBL" id="PHQ32106.1"/>
    </source>
</evidence>
<dbReference type="EMBL" id="NIZW01000032">
    <property type="protein sequence ID" value="PHQ32106.1"/>
    <property type="molecule type" value="Genomic_DNA"/>
</dbReference>
<sequence length="122" mass="13914">MDVVGKCFLDDIGNRVPVSTDEFPADHWRANPLVRHNLPKTPTIARRNAERMEQNAVCPVDGVARGTKTSANCHEEDAGACKLFGWFNDQLASSVEFRRTGWPARLLRWRDQGRCFCKRQEI</sequence>
<protein>
    <submittedName>
        <fullName evidence="1">Uncharacterized protein</fullName>
    </submittedName>
</protein>
<dbReference type="AlphaFoldDB" id="A0A2G1VZ81"/>
<organism evidence="1 2">
    <name type="scientific">Rhodopirellula bahusiensis</name>
    <dbReference type="NCBI Taxonomy" id="2014065"/>
    <lineage>
        <taxon>Bacteria</taxon>
        <taxon>Pseudomonadati</taxon>
        <taxon>Planctomycetota</taxon>
        <taxon>Planctomycetia</taxon>
        <taxon>Pirellulales</taxon>
        <taxon>Pirellulaceae</taxon>
        <taxon>Rhodopirellula</taxon>
    </lineage>
</organism>